<proteinExistence type="predicted"/>
<evidence type="ECO:0000313" key="2">
    <source>
        <dbReference type="EMBL" id="GAA5217002.1"/>
    </source>
</evidence>
<accession>A0ABP9TGE5</accession>
<name>A0ABP9TGE5_9ACTN</name>
<comment type="caution">
    <text evidence="2">The sequence shown here is derived from an EMBL/GenBank/DDBJ whole genome shotgun (WGS) entry which is preliminary data.</text>
</comment>
<evidence type="ECO:0000313" key="3">
    <source>
        <dbReference type="Proteomes" id="UP001499878"/>
    </source>
</evidence>
<sequence length="135" mass="14511">MISPDRLVGSGSKAEPAGGVYGSAVPREQQLLNRGPGKNGGSDVMSHQARPPRWTVQEMDDFEQARALLNAVIAEYSALIAEAPSREAAQALHAERVPLLAERDRLTADDQERVAEILREMPGRLSAVRAGGRGD</sequence>
<feature type="region of interest" description="Disordered" evidence="1">
    <location>
        <begin position="1"/>
        <end position="50"/>
    </location>
</feature>
<organism evidence="2 3">
    <name type="scientific">Streptomyces thinghirensis</name>
    <dbReference type="NCBI Taxonomy" id="551547"/>
    <lineage>
        <taxon>Bacteria</taxon>
        <taxon>Bacillati</taxon>
        <taxon>Actinomycetota</taxon>
        <taxon>Actinomycetes</taxon>
        <taxon>Kitasatosporales</taxon>
        <taxon>Streptomycetaceae</taxon>
        <taxon>Streptomyces</taxon>
    </lineage>
</organism>
<dbReference type="EMBL" id="BAABJR010000028">
    <property type="protein sequence ID" value="GAA5217002.1"/>
    <property type="molecule type" value="Genomic_DNA"/>
</dbReference>
<gene>
    <name evidence="2" type="ORF">GCM10023323_72320</name>
</gene>
<keyword evidence="3" id="KW-1185">Reference proteome</keyword>
<dbReference type="Proteomes" id="UP001499878">
    <property type="component" value="Unassembled WGS sequence"/>
</dbReference>
<reference evidence="3" key="1">
    <citation type="journal article" date="2019" name="Int. J. Syst. Evol. Microbiol.">
        <title>The Global Catalogue of Microorganisms (GCM) 10K type strain sequencing project: providing services to taxonomists for standard genome sequencing and annotation.</title>
        <authorList>
            <consortium name="The Broad Institute Genomics Platform"/>
            <consortium name="The Broad Institute Genome Sequencing Center for Infectious Disease"/>
            <person name="Wu L."/>
            <person name="Ma J."/>
        </authorList>
    </citation>
    <scope>NUCLEOTIDE SEQUENCE [LARGE SCALE GENOMIC DNA]</scope>
    <source>
        <strain evidence="3">JCM 18306</strain>
    </source>
</reference>
<evidence type="ECO:0000256" key="1">
    <source>
        <dbReference type="SAM" id="MobiDB-lite"/>
    </source>
</evidence>
<protein>
    <submittedName>
        <fullName evidence="2">Uncharacterized protein</fullName>
    </submittedName>
</protein>